<evidence type="ECO:0000256" key="5">
    <source>
        <dbReference type="PIRSR" id="PIRSR000429-1"/>
    </source>
</evidence>
<dbReference type="InterPro" id="IPR020610">
    <property type="entry name" value="Thiolase_AS"/>
</dbReference>
<dbReference type="PANTHER" id="PTHR18919">
    <property type="entry name" value="ACETYL-COA C-ACYLTRANSFERASE"/>
    <property type="match status" value="1"/>
</dbReference>
<feature type="domain" description="Thiolase N-terminal" evidence="7">
    <location>
        <begin position="6"/>
        <end position="264"/>
    </location>
</feature>
<dbReference type="Pfam" id="PF00108">
    <property type="entry name" value="Thiolase_N"/>
    <property type="match status" value="1"/>
</dbReference>
<protein>
    <recommendedName>
        <fullName evidence="10">Acetyl-CoA acetyltransferase</fullName>
    </recommendedName>
</protein>
<comment type="similarity">
    <text evidence="2 6">Belongs to the thiolase-like superfamily. Thiolase family.</text>
</comment>
<feature type="domain" description="Thiolase C-terminal" evidence="8">
    <location>
        <begin position="272"/>
        <end position="393"/>
    </location>
</feature>
<dbReference type="CDD" id="cd00751">
    <property type="entry name" value="thiolase"/>
    <property type="match status" value="1"/>
</dbReference>
<dbReference type="SUPFAM" id="SSF53901">
    <property type="entry name" value="Thiolase-like"/>
    <property type="match status" value="2"/>
</dbReference>
<dbReference type="InterPro" id="IPR020617">
    <property type="entry name" value="Thiolase_C"/>
</dbReference>
<keyword evidence="4 6" id="KW-0012">Acyltransferase</keyword>
<evidence type="ECO:0000256" key="4">
    <source>
        <dbReference type="ARBA" id="ARBA00023315"/>
    </source>
</evidence>
<organism evidence="9">
    <name type="scientific">Timema monikensis</name>
    <dbReference type="NCBI Taxonomy" id="170555"/>
    <lineage>
        <taxon>Eukaryota</taxon>
        <taxon>Metazoa</taxon>
        <taxon>Ecdysozoa</taxon>
        <taxon>Arthropoda</taxon>
        <taxon>Hexapoda</taxon>
        <taxon>Insecta</taxon>
        <taxon>Pterygota</taxon>
        <taxon>Neoptera</taxon>
        <taxon>Polyneoptera</taxon>
        <taxon>Phasmatodea</taxon>
        <taxon>Timematodea</taxon>
        <taxon>Timematoidea</taxon>
        <taxon>Timematidae</taxon>
        <taxon>Timema</taxon>
    </lineage>
</organism>
<evidence type="ECO:0008006" key="10">
    <source>
        <dbReference type="Google" id="ProtNLM"/>
    </source>
</evidence>
<sequence length="394" mass="40639">MSDTKVVIVSAVRTPIGSLCGSLSSLKAHELGAIAIQEALARANVEPSEVSEVIMGQVLTAGQGQNPARQAAVKAGCPYSVTAYTVNMLCGSGLKSVVLGAQAVQNGDSSIVVSGGQESMSQSTHTIHMRAGVKLGDSALTDSLLRDGLTDAFCHIHMGETAEKVARQYKLSREEQDQLATESQARTSSAQERGLFKKELISVTVPGRKGPVVVDKDEFPRPTTTLETLGKLKPAFVKVGGTVTAGNSSGINDGAAALVLMSEELAQKRGVTPLGRVVAYAQAGVEPSVMGLGPIPAITRALERAGWSIADVDLFEVNEAFAAQALAVVRELGLSPSKVNVNGGAISLGHPIGASGTRILVTLLHVLEQTGGKKGVASLCIGGGMGIALCVERP</sequence>
<dbReference type="PANTHER" id="PTHR18919:SF107">
    <property type="entry name" value="ACETYL-COA ACETYLTRANSFERASE, CYTOSOLIC"/>
    <property type="match status" value="1"/>
</dbReference>
<evidence type="ECO:0000256" key="1">
    <source>
        <dbReference type="ARBA" id="ARBA00005189"/>
    </source>
</evidence>
<dbReference type="InterPro" id="IPR002155">
    <property type="entry name" value="Thiolase"/>
</dbReference>
<dbReference type="InterPro" id="IPR020616">
    <property type="entry name" value="Thiolase_N"/>
</dbReference>
<dbReference type="InterPro" id="IPR020615">
    <property type="entry name" value="Thiolase_acyl_enz_int_AS"/>
</dbReference>
<dbReference type="InterPro" id="IPR020613">
    <property type="entry name" value="Thiolase_CS"/>
</dbReference>
<gene>
    <name evidence="9" type="ORF">TMSB3V08_LOCUS3643</name>
</gene>
<evidence type="ECO:0000259" key="7">
    <source>
        <dbReference type="Pfam" id="PF00108"/>
    </source>
</evidence>
<dbReference type="EMBL" id="OB793271">
    <property type="protein sequence ID" value="CAD7426771.1"/>
    <property type="molecule type" value="Genomic_DNA"/>
</dbReference>
<dbReference type="PROSITE" id="PS00737">
    <property type="entry name" value="THIOLASE_2"/>
    <property type="match status" value="1"/>
</dbReference>
<reference evidence="9" key="1">
    <citation type="submission" date="2020-11" db="EMBL/GenBank/DDBJ databases">
        <authorList>
            <person name="Tran Van P."/>
        </authorList>
    </citation>
    <scope>NUCLEOTIDE SEQUENCE</scope>
</reference>
<dbReference type="Gene3D" id="3.40.47.10">
    <property type="match status" value="2"/>
</dbReference>
<dbReference type="PROSITE" id="PS00098">
    <property type="entry name" value="THIOLASE_1"/>
    <property type="match status" value="1"/>
</dbReference>
<dbReference type="GO" id="GO:0003988">
    <property type="term" value="F:acetyl-CoA C-acyltransferase activity"/>
    <property type="evidence" value="ECO:0007669"/>
    <property type="project" value="UniProtKB-ARBA"/>
</dbReference>
<dbReference type="PIRSF" id="PIRSF000429">
    <property type="entry name" value="Ac-CoA_Ac_transf"/>
    <property type="match status" value="1"/>
</dbReference>
<dbReference type="PROSITE" id="PS00099">
    <property type="entry name" value="THIOLASE_3"/>
    <property type="match status" value="1"/>
</dbReference>
<evidence type="ECO:0000259" key="8">
    <source>
        <dbReference type="Pfam" id="PF02803"/>
    </source>
</evidence>
<proteinExistence type="inferred from homology"/>
<feature type="active site" description="Acyl-thioester intermediate" evidence="5">
    <location>
        <position position="90"/>
    </location>
</feature>
<evidence type="ECO:0000256" key="3">
    <source>
        <dbReference type="ARBA" id="ARBA00022679"/>
    </source>
</evidence>
<feature type="active site" description="Proton acceptor" evidence="5">
    <location>
        <position position="380"/>
    </location>
</feature>
<evidence type="ECO:0000256" key="6">
    <source>
        <dbReference type="RuleBase" id="RU003557"/>
    </source>
</evidence>
<comment type="pathway">
    <text evidence="1">Lipid metabolism.</text>
</comment>
<name>A0A7R9E623_9NEOP</name>
<dbReference type="FunFam" id="3.40.47.10:FF:000010">
    <property type="entry name" value="Acetyl-CoA acetyltransferase (Thiolase)"/>
    <property type="match status" value="1"/>
</dbReference>
<evidence type="ECO:0000313" key="9">
    <source>
        <dbReference type="EMBL" id="CAD7426771.1"/>
    </source>
</evidence>
<accession>A0A7R9E623</accession>
<dbReference type="AlphaFoldDB" id="A0A7R9E623"/>
<evidence type="ECO:0000256" key="2">
    <source>
        <dbReference type="ARBA" id="ARBA00010982"/>
    </source>
</evidence>
<dbReference type="NCBIfam" id="TIGR01930">
    <property type="entry name" value="AcCoA-C-Actrans"/>
    <property type="match status" value="1"/>
</dbReference>
<feature type="active site" description="Proton acceptor" evidence="5">
    <location>
        <position position="350"/>
    </location>
</feature>
<dbReference type="InterPro" id="IPR016039">
    <property type="entry name" value="Thiolase-like"/>
</dbReference>
<keyword evidence="3 6" id="KW-0808">Transferase</keyword>
<dbReference type="Pfam" id="PF02803">
    <property type="entry name" value="Thiolase_C"/>
    <property type="match status" value="1"/>
</dbReference>